<feature type="repeat" description="TPR" evidence="1">
    <location>
        <begin position="231"/>
        <end position="264"/>
    </location>
</feature>
<dbReference type="Gene3D" id="1.25.40.10">
    <property type="entry name" value="Tetratricopeptide repeat domain"/>
    <property type="match status" value="4"/>
</dbReference>
<dbReference type="SUPFAM" id="SSF48452">
    <property type="entry name" value="TPR-like"/>
    <property type="match status" value="1"/>
</dbReference>
<organism evidence="2 3">
    <name type="scientific">Flavobacterium muglaense</name>
    <dbReference type="NCBI Taxonomy" id="2764716"/>
    <lineage>
        <taxon>Bacteria</taxon>
        <taxon>Pseudomonadati</taxon>
        <taxon>Bacteroidota</taxon>
        <taxon>Flavobacteriia</taxon>
        <taxon>Flavobacteriales</taxon>
        <taxon>Flavobacteriaceae</taxon>
        <taxon>Flavobacterium</taxon>
    </lineage>
</organism>
<dbReference type="PROSITE" id="PS51257">
    <property type="entry name" value="PROKAR_LIPOPROTEIN"/>
    <property type="match status" value="1"/>
</dbReference>
<gene>
    <name evidence="2" type="ORF">H8R25_11005</name>
</gene>
<name>A0A923N080_9FLAO</name>
<protein>
    <submittedName>
        <fullName evidence="2">Gliding motility protein</fullName>
    </submittedName>
</protein>
<dbReference type="AlphaFoldDB" id="A0A923N080"/>
<dbReference type="InterPro" id="IPR011990">
    <property type="entry name" value="TPR-like_helical_dom_sf"/>
</dbReference>
<evidence type="ECO:0000313" key="2">
    <source>
        <dbReference type="EMBL" id="MBC5844966.1"/>
    </source>
</evidence>
<reference evidence="2 3" key="1">
    <citation type="submission" date="2020-08" db="EMBL/GenBank/DDBJ databases">
        <title>Description of novel Flavobacterium F-392 isolate.</title>
        <authorList>
            <person name="Saticioglu I.B."/>
            <person name="Duman M."/>
            <person name="Altun S."/>
        </authorList>
    </citation>
    <scope>NUCLEOTIDE SEQUENCE [LARGE SCALE GENOMIC DNA]</scope>
    <source>
        <strain evidence="2 3">F-392</strain>
    </source>
</reference>
<dbReference type="Proteomes" id="UP000641454">
    <property type="component" value="Unassembled WGS sequence"/>
</dbReference>
<dbReference type="PROSITE" id="PS50005">
    <property type="entry name" value="TPR"/>
    <property type="match status" value="1"/>
</dbReference>
<dbReference type="InterPro" id="IPR019734">
    <property type="entry name" value="TPR_rpt"/>
</dbReference>
<keyword evidence="3" id="KW-1185">Reference proteome</keyword>
<sequence length="875" mass="99875">MKNRQLKFSSTLGLLLVLVACSTTDDSFLSRNSHALSTRYNILYNGQIGLDKGIAGIKSQNVDDFWKRLPIERMQMGEQLITTEKIKNPDFELAETKATKAIQKHSMNIKGRERNYQVDEAYLLLGKARYYDKRFLPALDAFNYILYKYPTSSTIYEAKIWREKTNMRLGNDGLVIKNITKMLKEKKLKKQVIADANALLSEAFLNNEEKDSAVTQLKIAVKFTRNNNERARYRFILGQLYEELGKKDSAIYSYEAVIKMNRKSERKYVIHSHIRKAQLFDYKKGDTLLFVNTYKKLLADRENRLFLDVLNHQKGIFYDNLNNRKQALHFYNQSLKKATTDQYVVASNYRNIGNMYFKDTDYLIAAKYYDSTLVKLDSKTREYARISKIRKDLDDVIIYESIAKTNDSILKVVAMSPSDRNSYYERYIAKLKIADEIKRNKIEKEKEKVENMANNSSVGLINSAIPNPNSGIPSGGKVPFGPPSIPSATTASTSTFYFYTASTVAFGKLEFKKIWGVRNPKGNWRLSETNANSVATDDTNIDPTKENKTIAFDPENVAEYTTEFYTKQLPTAVTVIDSLAKERNDAYYQLGVIYKEKFKEYNLAASKLEQVLDNKPEEKLVLPTLYNLYKIYQITNSAKALAVKDRINAQFANSRYAQIINNGTTDGAATNDSPEGSYNQLYKSFTEGQYLLVLEQANGLITQFGGDAILPKLELLKANTIGKISGLAAYKTALQYVADNYPNKEEGKKAEEVLSSQIPYLEKIEFDPADTNSWKVLYKVTARTDDSTKKVEESIKKFMTNSSNKSISYSYDFYTGTTNFLVIHGLTSKELGQLLITDLKENKDYKIANEAITITNQNYKVIQIKKNLEAYQAIK</sequence>
<dbReference type="SMART" id="SM00028">
    <property type="entry name" value="TPR"/>
    <property type="match status" value="6"/>
</dbReference>
<proteinExistence type="predicted"/>
<dbReference type="Pfam" id="PF13181">
    <property type="entry name" value="TPR_8"/>
    <property type="match status" value="1"/>
</dbReference>
<dbReference type="RefSeq" id="WP_187018944.1">
    <property type="nucleotide sequence ID" value="NZ_JACRUK010000026.1"/>
</dbReference>
<accession>A0A923N080</accession>
<keyword evidence="1" id="KW-0802">TPR repeat</keyword>
<comment type="caution">
    <text evidence="2">The sequence shown here is derived from an EMBL/GenBank/DDBJ whole genome shotgun (WGS) entry which is preliminary data.</text>
</comment>
<evidence type="ECO:0000313" key="3">
    <source>
        <dbReference type="Proteomes" id="UP000641454"/>
    </source>
</evidence>
<evidence type="ECO:0000256" key="1">
    <source>
        <dbReference type="PROSITE-ProRule" id="PRU00339"/>
    </source>
</evidence>
<dbReference type="EMBL" id="JACRUL010000025">
    <property type="protein sequence ID" value="MBC5844966.1"/>
    <property type="molecule type" value="Genomic_DNA"/>
</dbReference>